<dbReference type="PANTHER" id="PTHR10300">
    <property type="entry name" value="CALCIPRESSIN"/>
    <property type="match status" value="1"/>
</dbReference>
<dbReference type="GO" id="GO:0003676">
    <property type="term" value="F:nucleic acid binding"/>
    <property type="evidence" value="ECO:0007669"/>
    <property type="project" value="InterPro"/>
</dbReference>
<dbReference type="GO" id="GO:0019722">
    <property type="term" value="P:calcium-mediated signaling"/>
    <property type="evidence" value="ECO:0007669"/>
    <property type="project" value="InterPro"/>
</dbReference>
<dbReference type="Proteomes" id="UP000663879">
    <property type="component" value="Unassembled WGS sequence"/>
</dbReference>
<evidence type="ECO:0000256" key="1">
    <source>
        <dbReference type="ARBA" id="ARBA00008209"/>
    </source>
</evidence>
<evidence type="ECO:0000313" key="2">
    <source>
        <dbReference type="EMBL" id="CAF0951500.1"/>
    </source>
</evidence>
<dbReference type="InterPro" id="IPR012677">
    <property type="entry name" value="Nucleotide-bd_a/b_plait_sf"/>
</dbReference>
<sequence>MGSMVTDACTKISFINATIRKGLRRESLSKQDSIQSANSQEDTEIIIDDSKMIECEQNDSDYLTKENLISVLKTYKNILENLKLKKVHVNESECVNLNDLSTYVLNSNNQEQFHEHNIQIDNQIELINTELKEIIFTNLRLSETMEEHELPKNIIVAQLPNELFASLDVKSEFERLFLSLESNCKFFYFRIFKRCLIQFEHPINAILARFELDDYLFLNDKLRIFLTKPITLKNSRPFLELPKNDKTFLISPPSSPPVGWEQTHEDPPIINYDLLAALSKLNPNEPCELIKSTNSFPGIVVHPCADSSLDQTETIGYGERKFMPTRRPAYDF</sequence>
<keyword evidence="3" id="KW-1185">Reference proteome</keyword>
<dbReference type="EMBL" id="CAJNOC010002787">
    <property type="protein sequence ID" value="CAF0951500.1"/>
    <property type="molecule type" value="Genomic_DNA"/>
</dbReference>
<proteinExistence type="inferred from homology"/>
<dbReference type="GO" id="GO:0005634">
    <property type="term" value="C:nucleus"/>
    <property type="evidence" value="ECO:0007669"/>
    <property type="project" value="TreeGrafter"/>
</dbReference>
<dbReference type="Pfam" id="PF04847">
    <property type="entry name" value="Calcipressin"/>
    <property type="match status" value="1"/>
</dbReference>
<protein>
    <recommendedName>
        <fullName evidence="4">Calcipressin-like protein</fullName>
    </recommendedName>
</protein>
<organism evidence="2 3">
    <name type="scientific">Brachionus calyciflorus</name>
    <dbReference type="NCBI Taxonomy" id="104777"/>
    <lineage>
        <taxon>Eukaryota</taxon>
        <taxon>Metazoa</taxon>
        <taxon>Spiralia</taxon>
        <taxon>Gnathifera</taxon>
        <taxon>Rotifera</taxon>
        <taxon>Eurotatoria</taxon>
        <taxon>Monogononta</taxon>
        <taxon>Pseudotrocha</taxon>
        <taxon>Ploima</taxon>
        <taxon>Brachionidae</taxon>
        <taxon>Brachionus</taxon>
    </lineage>
</organism>
<dbReference type="InterPro" id="IPR006931">
    <property type="entry name" value="Calcipressin"/>
</dbReference>
<dbReference type="Gene3D" id="3.30.70.330">
    <property type="match status" value="1"/>
</dbReference>
<reference evidence="2" key="1">
    <citation type="submission" date="2021-02" db="EMBL/GenBank/DDBJ databases">
        <authorList>
            <person name="Nowell W R."/>
        </authorList>
    </citation>
    <scope>NUCLEOTIDE SEQUENCE</scope>
    <source>
        <strain evidence="2">Ploen Becks lab</strain>
    </source>
</reference>
<gene>
    <name evidence="2" type="ORF">OXX778_LOCUS13967</name>
</gene>
<dbReference type="GO" id="GO:0005737">
    <property type="term" value="C:cytoplasm"/>
    <property type="evidence" value="ECO:0007669"/>
    <property type="project" value="TreeGrafter"/>
</dbReference>
<dbReference type="SUPFAM" id="SSF54928">
    <property type="entry name" value="RNA-binding domain, RBD"/>
    <property type="match status" value="1"/>
</dbReference>
<dbReference type="AlphaFoldDB" id="A0A814D6D4"/>
<comment type="caution">
    <text evidence="2">The sequence shown here is derived from an EMBL/GenBank/DDBJ whole genome shotgun (WGS) entry which is preliminary data.</text>
</comment>
<evidence type="ECO:0000313" key="3">
    <source>
        <dbReference type="Proteomes" id="UP000663879"/>
    </source>
</evidence>
<evidence type="ECO:0008006" key="4">
    <source>
        <dbReference type="Google" id="ProtNLM"/>
    </source>
</evidence>
<dbReference type="OrthoDB" id="17212at2759"/>
<dbReference type="GO" id="GO:0008597">
    <property type="term" value="F:calcium-dependent protein serine/threonine phosphatase regulator activity"/>
    <property type="evidence" value="ECO:0007669"/>
    <property type="project" value="TreeGrafter"/>
</dbReference>
<comment type="similarity">
    <text evidence="1">Belongs to the RCAN family.</text>
</comment>
<name>A0A814D6D4_9BILA</name>
<dbReference type="InterPro" id="IPR035979">
    <property type="entry name" value="RBD_domain_sf"/>
</dbReference>
<dbReference type="PANTHER" id="PTHR10300:SF14">
    <property type="entry name" value="PROTEIN SARAH"/>
    <property type="match status" value="1"/>
</dbReference>
<accession>A0A814D6D4</accession>